<dbReference type="InterPro" id="IPR010385">
    <property type="entry name" value="DUF982"/>
</dbReference>
<name>A0A841PAK2_9HYPH</name>
<dbReference type="EMBL" id="JACHEF010000005">
    <property type="protein sequence ID" value="MBB6412176.1"/>
    <property type="molecule type" value="Genomic_DNA"/>
</dbReference>
<evidence type="ECO:0000313" key="2">
    <source>
        <dbReference type="Proteomes" id="UP000556329"/>
    </source>
</evidence>
<dbReference type="Pfam" id="PF06169">
    <property type="entry name" value="DUF982"/>
    <property type="match status" value="1"/>
</dbReference>
<evidence type="ECO:0008006" key="3">
    <source>
        <dbReference type="Google" id="ProtNLM"/>
    </source>
</evidence>
<dbReference type="Proteomes" id="UP000556329">
    <property type="component" value="Unassembled WGS sequence"/>
</dbReference>
<organism evidence="1 2">
    <name type="scientific">Mesorhizobium sangaii</name>
    <dbReference type="NCBI Taxonomy" id="505389"/>
    <lineage>
        <taxon>Bacteria</taxon>
        <taxon>Pseudomonadati</taxon>
        <taxon>Pseudomonadota</taxon>
        <taxon>Alphaproteobacteria</taxon>
        <taxon>Hyphomicrobiales</taxon>
        <taxon>Phyllobacteriaceae</taxon>
        <taxon>Mesorhizobium</taxon>
    </lineage>
</organism>
<reference evidence="1 2" key="1">
    <citation type="submission" date="2020-08" db="EMBL/GenBank/DDBJ databases">
        <title>Genomic Encyclopedia of Type Strains, Phase IV (KMG-IV): sequencing the most valuable type-strain genomes for metagenomic binning, comparative biology and taxonomic classification.</title>
        <authorList>
            <person name="Goeker M."/>
        </authorList>
    </citation>
    <scope>NUCLEOTIDE SEQUENCE [LARGE SCALE GENOMIC DNA]</scope>
    <source>
        <strain evidence="1 2">DSM 100039</strain>
    </source>
</reference>
<dbReference type="Gene3D" id="6.10.250.730">
    <property type="match status" value="1"/>
</dbReference>
<accession>A0A841PAK2</accession>
<sequence>MQDQRFDEPVRIALGRSRNSIFNVERVAQAADILMNRWPVATGQRHMAARKVCLAVLEGRKEASVARAAFISAAIEADILVEPREVSMPTGQN</sequence>
<keyword evidence="2" id="KW-1185">Reference proteome</keyword>
<evidence type="ECO:0000313" key="1">
    <source>
        <dbReference type="EMBL" id="MBB6412176.1"/>
    </source>
</evidence>
<proteinExistence type="predicted"/>
<gene>
    <name evidence="1" type="ORF">HNQ71_004866</name>
</gene>
<comment type="caution">
    <text evidence="1">The sequence shown here is derived from an EMBL/GenBank/DDBJ whole genome shotgun (WGS) entry which is preliminary data.</text>
</comment>
<dbReference type="AlphaFoldDB" id="A0A841PAK2"/>
<protein>
    <recommendedName>
        <fullName evidence="3">DUF982 domain-containing protein</fullName>
    </recommendedName>
</protein>
<dbReference type="RefSeq" id="WP_184875058.1">
    <property type="nucleotide sequence ID" value="NZ_JACHEF010000005.1"/>
</dbReference>